<name>A3HRS1_9BACT</name>
<dbReference type="HOGENOM" id="CLU_483043_0_0_10"/>
<protein>
    <recommendedName>
        <fullName evidence="3">Capsule assembly protein Wzi</fullName>
    </recommendedName>
</protein>
<dbReference type="InterPro" id="IPR038636">
    <property type="entry name" value="Wzi_sf"/>
</dbReference>
<dbReference type="Proteomes" id="UP000003919">
    <property type="component" value="Unassembled WGS sequence"/>
</dbReference>
<dbReference type="AlphaFoldDB" id="A3HRS1"/>
<dbReference type="EMBL" id="AAXU02000001">
    <property type="protein sequence ID" value="EAZ82539.1"/>
    <property type="molecule type" value="Genomic_DNA"/>
</dbReference>
<keyword evidence="2" id="KW-1185">Reference proteome</keyword>
<reference evidence="1 2" key="1">
    <citation type="journal article" date="2011" name="J. Bacteriol.">
        <title>Complete genome sequence of Algoriphagus sp. PR1, bacterial prey of a colony-forming choanoflagellate.</title>
        <authorList>
            <person name="Alegado R.A."/>
            <person name="Ferriera S."/>
            <person name="Nusbaum C."/>
            <person name="Young S.K."/>
            <person name="Zeng Q."/>
            <person name="Imamovic A."/>
            <person name="Fairclough S.R."/>
            <person name="King N."/>
        </authorList>
    </citation>
    <scope>NUCLEOTIDE SEQUENCE [LARGE SCALE GENOMIC DNA]</scope>
    <source>
        <strain evidence="1 2">PR1</strain>
    </source>
</reference>
<dbReference type="STRING" id="388413.ALPR1_10000"/>
<evidence type="ECO:0008006" key="3">
    <source>
        <dbReference type="Google" id="ProtNLM"/>
    </source>
</evidence>
<sequence>MISMRKIFLLPFFITFGFQSFSQNLPLSFSQHYEYLRREQIQGKINSSLSFNVRPFAIEKAFPEFSSAFLADSSIGIITKPSFIKSKNAKLRITAIPIQLLATYNSSTPNGWENSELLSNVGLQTIFSTGFHLKLGKLSVQFNPNFHYAQNKEFEEYPSKAPNEYFRRLSRSVFGIDKPVRYGTGSISNINLGNSHVGAYLGGIFLGLSSENIWAGPGQFTSLILSDNAPGFYHFRLQSTKPLKTFLGNFEGIYWAGQLKSSESTHFSDGNFQTVFGEKDESSWRYFTGLTISYSPKWIPGLSIGGTRGFQIYRDDMADNFKSFFPLFAPFQKEEEGLIESLNLRQDQNVSVFSRYLVSSAKAEIYFEFSRNDHPLNWRDLLMNIEHSRAFQLGFSKYIKLPNKYSLGFQGEITQSEFSINNIIRWPNRQGLSNSGLGAFDNVQVNHGWTHEGQLLGSNTGISGNSYLIQVGIYDGFEEISIRMERFENQPNFYEFANTAGMNVDPWIDNSFFVNYSNSFEKFLLKSSMGITTSYNNNFLIENLNQDGFSTGTDKNGNFSMNLSLIYLL</sequence>
<proteinExistence type="predicted"/>
<accession>A3HRS1</accession>
<dbReference type="Gene3D" id="2.40.160.130">
    <property type="entry name" value="Capsule assembly protein Wzi"/>
    <property type="match status" value="1"/>
</dbReference>
<dbReference type="InterPro" id="IPR026950">
    <property type="entry name" value="Caps_assemb_Wzi"/>
</dbReference>
<dbReference type="Pfam" id="PF14052">
    <property type="entry name" value="Caps_assemb_Wzi"/>
    <property type="match status" value="1"/>
</dbReference>
<gene>
    <name evidence="1" type="ORF">ALPR1_10000</name>
</gene>
<organism evidence="1 2">
    <name type="scientific">Algoriphagus machipongonensis</name>
    <dbReference type="NCBI Taxonomy" id="388413"/>
    <lineage>
        <taxon>Bacteria</taxon>
        <taxon>Pseudomonadati</taxon>
        <taxon>Bacteroidota</taxon>
        <taxon>Cytophagia</taxon>
        <taxon>Cytophagales</taxon>
        <taxon>Cyclobacteriaceae</taxon>
        <taxon>Algoriphagus</taxon>
    </lineage>
</organism>
<comment type="caution">
    <text evidence="1">The sequence shown here is derived from an EMBL/GenBank/DDBJ whole genome shotgun (WGS) entry which is preliminary data.</text>
</comment>
<evidence type="ECO:0000313" key="2">
    <source>
        <dbReference type="Proteomes" id="UP000003919"/>
    </source>
</evidence>
<evidence type="ECO:0000313" key="1">
    <source>
        <dbReference type="EMBL" id="EAZ82539.1"/>
    </source>
</evidence>